<protein>
    <submittedName>
        <fullName evidence="1">RCG44254</fullName>
    </submittedName>
</protein>
<dbReference type="AlphaFoldDB" id="A6KDB2"/>
<proteinExistence type="predicted"/>
<organism evidence="1 2">
    <name type="scientific">Rattus norvegicus</name>
    <name type="common">Rat</name>
    <dbReference type="NCBI Taxonomy" id="10116"/>
    <lineage>
        <taxon>Eukaryota</taxon>
        <taxon>Metazoa</taxon>
        <taxon>Chordata</taxon>
        <taxon>Craniata</taxon>
        <taxon>Vertebrata</taxon>
        <taxon>Euteleostomi</taxon>
        <taxon>Mammalia</taxon>
        <taxon>Eutheria</taxon>
        <taxon>Euarchontoglires</taxon>
        <taxon>Glires</taxon>
        <taxon>Rodentia</taxon>
        <taxon>Myomorpha</taxon>
        <taxon>Muroidea</taxon>
        <taxon>Muridae</taxon>
        <taxon>Murinae</taxon>
        <taxon>Rattus</taxon>
    </lineage>
</organism>
<accession>A6KDB2</accession>
<gene>
    <name evidence="1" type="ORF">rCG_44254</name>
</gene>
<evidence type="ECO:0000313" key="1">
    <source>
        <dbReference type="EMBL" id="EDL87514.1"/>
    </source>
</evidence>
<reference evidence="1 2" key="1">
    <citation type="submission" date="2005-09" db="EMBL/GenBank/DDBJ databases">
        <authorList>
            <person name="Mural R.J."/>
            <person name="Li P.W."/>
            <person name="Adams M.D."/>
            <person name="Amanatides P.G."/>
            <person name="Baden-Tillson H."/>
            <person name="Barnstead M."/>
            <person name="Chin S.H."/>
            <person name="Dew I."/>
            <person name="Evans C.A."/>
            <person name="Ferriera S."/>
            <person name="Flanigan M."/>
            <person name="Fosler C."/>
            <person name="Glodek A."/>
            <person name="Gu Z."/>
            <person name="Holt R.A."/>
            <person name="Jennings D."/>
            <person name="Kraft C.L."/>
            <person name="Lu F."/>
            <person name="Nguyen T."/>
            <person name="Nusskern D.R."/>
            <person name="Pfannkoch C.M."/>
            <person name="Sitter C."/>
            <person name="Sutton G.G."/>
            <person name="Venter J.C."/>
            <person name="Wang Z."/>
            <person name="Woodage T."/>
            <person name="Zheng X.H."/>
            <person name="Zhong F."/>
        </authorList>
    </citation>
    <scope>NUCLEOTIDE SEQUENCE [LARGE SCALE GENOMIC DNA]</scope>
    <source>
        <strain>BN</strain>
        <strain evidence="2">Sprague-Dawley</strain>
    </source>
</reference>
<dbReference type="EMBL" id="CH474037">
    <property type="protein sequence ID" value="EDL87514.1"/>
    <property type="molecule type" value="Genomic_DNA"/>
</dbReference>
<dbReference type="Proteomes" id="UP000234681">
    <property type="component" value="Chromosome 19"/>
</dbReference>
<evidence type="ECO:0000313" key="2">
    <source>
        <dbReference type="Proteomes" id="UP000234681"/>
    </source>
</evidence>
<name>A6KDB2_RAT</name>
<sequence>MNLINKQGNTKSRVSARSVFSWPAGADVSEGQDEDSIHSLVGVDCNSITDDHHIPCPQVIFLAELPNRRTGGYGPSSQLEV</sequence>